<sequence length="509" mass="51912">MIINTNVMALNTNRQLGINESNTAKSLEKLSSGYRINRAGDDAAGLAISEKMRGQIRGLQQASRNAQDGISLIQTAEGALNETHDILQRMRELAVQSANDTNTEGDRAELQKEVDQLAQELTRIANNTEFNTKTLLNGGIQEGTIGKMTFQIGANANQGMELNIAAMDAASLGVAGASLTVGIATGATGISTATIDGTTGAGLVDGTSLTISVADNTGTFATGAIVNGADSLTATAAAVGSSLNGVKITFAADDNLDISTSWDANTNTLTVSADWDNGAVHAPANIAAVETAINTGLNGAGFGAAAITLTSVGYDVPDLAGLGTITLASGSAADSSQSIVTITDGSTSQDVVVSDTALSVGVTSGAYQGLSIVTTNVTSMAGTLTVNQTLPTAAQFASGALTADAVALKGIDISSQTSASSAITTINNAVETVSAQRSKLGSIQNRLEHTIKNLDTSAENLQASESRIRDVDMAEQMVEFTKQNILQQAATAMLAQANQAPQAVLQLLQ</sequence>
<evidence type="ECO:0000256" key="2">
    <source>
        <dbReference type="SAM" id="Coils"/>
    </source>
</evidence>
<dbReference type="InterPro" id="IPR001029">
    <property type="entry name" value="Flagellin_N"/>
</dbReference>
<evidence type="ECO:0000256" key="1">
    <source>
        <dbReference type="ARBA" id="ARBA00023143"/>
    </source>
</evidence>
<accession>A0A0W8E0Y2</accession>
<proteinExistence type="predicted"/>
<dbReference type="GO" id="GO:0009288">
    <property type="term" value="C:bacterial-type flagellum"/>
    <property type="evidence" value="ECO:0007669"/>
    <property type="project" value="InterPro"/>
</dbReference>
<dbReference type="Pfam" id="PF00700">
    <property type="entry name" value="Flagellin_C"/>
    <property type="match status" value="1"/>
</dbReference>
<dbReference type="Pfam" id="PF00669">
    <property type="entry name" value="Flagellin_N"/>
    <property type="match status" value="1"/>
</dbReference>
<evidence type="ECO:0000259" key="3">
    <source>
        <dbReference type="Pfam" id="PF00669"/>
    </source>
</evidence>
<reference evidence="5" key="1">
    <citation type="journal article" date="2015" name="Proc. Natl. Acad. Sci. U.S.A.">
        <title>Networks of energetic and metabolic interactions define dynamics in microbial communities.</title>
        <authorList>
            <person name="Embree M."/>
            <person name="Liu J.K."/>
            <person name="Al-Bassam M.M."/>
            <person name="Zengler K."/>
        </authorList>
    </citation>
    <scope>NUCLEOTIDE SEQUENCE</scope>
</reference>
<dbReference type="InterPro" id="IPR046358">
    <property type="entry name" value="Flagellin_C"/>
</dbReference>
<dbReference type="InterPro" id="IPR001492">
    <property type="entry name" value="Flagellin"/>
</dbReference>
<evidence type="ECO:0000259" key="4">
    <source>
        <dbReference type="Pfam" id="PF00700"/>
    </source>
</evidence>
<dbReference type="PRINTS" id="PR00207">
    <property type="entry name" value="FLAGELLIN"/>
</dbReference>
<dbReference type="Gene3D" id="2.170.280.10">
    <property type="entry name" value="f41 fragment of flagellin, middle domain"/>
    <property type="match status" value="1"/>
</dbReference>
<keyword evidence="5" id="KW-0969">Cilium</keyword>
<feature type="coiled-coil region" evidence="2">
    <location>
        <begin position="100"/>
        <end position="127"/>
    </location>
</feature>
<comment type="caution">
    <text evidence="5">The sequence shown here is derived from an EMBL/GenBank/DDBJ whole genome shotgun (WGS) entry which is preliminary data.</text>
</comment>
<evidence type="ECO:0000313" key="5">
    <source>
        <dbReference type="EMBL" id="KUG02327.1"/>
    </source>
</evidence>
<dbReference type="Gene3D" id="2.30.220.10">
    <property type="entry name" value="f41 fragment of flagellin, C-terminal domain"/>
    <property type="match status" value="1"/>
</dbReference>
<feature type="domain" description="Flagellin C-terminal" evidence="4">
    <location>
        <begin position="424"/>
        <end position="508"/>
    </location>
</feature>
<dbReference type="Gene3D" id="6.10.10.10">
    <property type="entry name" value="Flagellar export chaperone, C-terminal domain"/>
    <property type="match status" value="1"/>
</dbReference>
<name>A0A0W8E0Y2_9ZZZZ</name>
<feature type="domain" description="Flagellin N-terminal" evidence="3">
    <location>
        <begin position="3"/>
        <end position="138"/>
    </location>
</feature>
<dbReference type="PANTHER" id="PTHR42792:SF2">
    <property type="entry name" value="FLAGELLIN"/>
    <property type="match status" value="1"/>
</dbReference>
<gene>
    <name evidence="5" type="ORF">ASZ90_020280</name>
</gene>
<dbReference type="Gene3D" id="1.20.1330.10">
    <property type="entry name" value="f41 fragment of flagellin, N-terminal domain"/>
    <property type="match status" value="1"/>
</dbReference>
<dbReference type="SUPFAM" id="SSF64518">
    <property type="entry name" value="Phase 1 flagellin"/>
    <property type="match status" value="1"/>
</dbReference>
<organism evidence="5">
    <name type="scientific">hydrocarbon metagenome</name>
    <dbReference type="NCBI Taxonomy" id="938273"/>
    <lineage>
        <taxon>unclassified sequences</taxon>
        <taxon>metagenomes</taxon>
        <taxon>ecological metagenomes</taxon>
    </lineage>
</organism>
<dbReference type="EMBL" id="LNQE01001924">
    <property type="protein sequence ID" value="KUG02327.1"/>
    <property type="molecule type" value="Genomic_DNA"/>
</dbReference>
<keyword evidence="5" id="KW-0966">Cell projection</keyword>
<dbReference type="GO" id="GO:0005198">
    <property type="term" value="F:structural molecule activity"/>
    <property type="evidence" value="ECO:0007669"/>
    <property type="project" value="InterPro"/>
</dbReference>
<dbReference type="PANTHER" id="PTHR42792">
    <property type="entry name" value="FLAGELLIN"/>
    <property type="match status" value="1"/>
</dbReference>
<keyword evidence="2" id="KW-0175">Coiled coil</keyword>
<keyword evidence="5" id="KW-0282">Flagellum</keyword>
<dbReference type="AlphaFoldDB" id="A0A0W8E0Y2"/>
<protein>
    <submittedName>
        <fullName evidence="5">Flagellin protein flaa</fullName>
    </submittedName>
</protein>
<dbReference type="InterPro" id="IPR042187">
    <property type="entry name" value="Flagellin_C_sub2"/>
</dbReference>
<keyword evidence="1" id="KW-0975">Bacterial flagellum</keyword>